<dbReference type="RefSeq" id="WP_126423670.1">
    <property type="nucleotide sequence ID" value="NZ_AP018828.1"/>
</dbReference>
<reference evidence="4" key="1">
    <citation type="journal article" date="2017" name="Biotechnol. Biofuels">
        <title>Evaluation of environmental bacterial communities as a factor affecting the growth of duckweed Lemna minor.</title>
        <authorList>
            <person name="Ishizawa H."/>
            <person name="Kuroda M."/>
            <person name="Morikawa M."/>
            <person name="Ike M."/>
        </authorList>
    </citation>
    <scope>NUCLEOTIDE SEQUENCE [LARGE SCALE GENOMIC DNA]</scope>
    <source>
        <strain evidence="4">M6</strain>
    </source>
</reference>
<name>A0A3G9G5I6_9CAUL</name>
<evidence type="ECO:0000313" key="4">
    <source>
        <dbReference type="Proteomes" id="UP000278756"/>
    </source>
</evidence>
<dbReference type="EMBL" id="AP018828">
    <property type="protein sequence ID" value="BBF82047.1"/>
    <property type="molecule type" value="Genomic_DNA"/>
</dbReference>
<dbReference type="GO" id="GO:0005737">
    <property type="term" value="C:cytoplasm"/>
    <property type="evidence" value="ECO:0007669"/>
    <property type="project" value="TreeGrafter"/>
</dbReference>
<dbReference type="PANTHER" id="PTHR13774:SF32">
    <property type="entry name" value="ANTISENSE-ENHANCING SEQUENCE 1"/>
    <property type="match status" value="1"/>
</dbReference>
<proteinExistence type="inferred from homology"/>
<dbReference type="SUPFAM" id="SSF54506">
    <property type="entry name" value="Diaminopimelate epimerase-like"/>
    <property type="match status" value="1"/>
</dbReference>
<evidence type="ECO:0000256" key="2">
    <source>
        <dbReference type="PIRSR" id="PIRSR016184-1"/>
    </source>
</evidence>
<accession>A0A3G9G5I6</accession>
<organism evidence="3 4">
    <name type="scientific">Asticcacaulis excentricus</name>
    <dbReference type="NCBI Taxonomy" id="78587"/>
    <lineage>
        <taxon>Bacteria</taxon>
        <taxon>Pseudomonadati</taxon>
        <taxon>Pseudomonadota</taxon>
        <taxon>Alphaproteobacteria</taxon>
        <taxon>Caulobacterales</taxon>
        <taxon>Caulobacteraceae</taxon>
        <taxon>Asticcacaulis</taxon>
    </lineage>
</organism>
<evidence type="ECO:0000313" key="3">
    <source>
        <dbReference type="EMBL" id="BBF82047.1"/>
    </source>
</evidence>
<dbReference type="InterPro" id="IPR003719">
    <property type="entry name" value="Phenazine_PhzF-like"/>
</dbReference>
<dbReference type="PANTHER" id="PTHR13774">
    <property type="entry name" value="PHENAZINE BIOSYNTHESIS PROTEIN"/>
    <property type="match status" value="1"/>
</dbReference>
<gene>
    <name evidence="3" type="ORF">EM6_2667</name>
</gene>
<feature type="active site" evidence="2">
    <location>
        <position position="47"/>
    </location>
</feature>
<evidence type="ECO:0000256" key="1">
    <source>
        <dbReference type="ARBA" id="ARBA00008270"/>
    </source>
</evidence>
<dbReference type="OrthoDB" id="9788221at2"/>
<comment type="similarity">
    <text evidence="1">Belongs to the PhzF family.</text>
</comment>
<dbReference type="NCBIfam" id="TIGR00654">
    <property type="entry name" value="PhzF_family"/>
    <property type="match status" value="1"/>
</dbReference>
<dbReference type="Pfam" id="PF02567">
    <property type="entry name" value="PhzC-PhzF"/>
    <property type="match status" value="1"/>
</dbReference>
<protein>
    <submittedName>
        <fullName evidence="3">Phenazine biosynthesis protein</fullName>
    </submittedName>
</protein>
<reference evidence="4" key="2">
    <citation type="journal article" date="2017" name="Plant Physiol. Biochem.">
        <title>Differential oxidative and antioxidative response of duckweed Lemna minor toward plant growth promoting/inhibiting bacteria.</title>
        <authorList>
            <person name="Ishizawa H."/>
            <person name="Kuroda M."/>
            <person name="Morikawa M."/>
            <person name="Ike M."/>
        </authorList>
    </citation>
    <scope>NUCLEOTIDE SEQUENCE [LARGE SCALE GENOMIC DNA]</scope>
    <source>
        <strain evidence="4">M6</strain>
    </source>
</reference>
<dbReference type="Gene3D" id="3.10.310.10">
    <property type="entry name" value="Diaminopimelate Epimerase, Chain A, domain 1"/>
    <property type="match status" value="2"/>
</dbReference>
<sequence length="278" mass="29822">MSERRFQLVDVFHSGPFSGNPVAVVLDAGGLTTEDMQRITRWFNLSETTFLLPPETPGADYRVRIFTLDRELPFAGHPTLGSAHAWRLAVGSDKTEVVQQCAIGLVRVRFDGDRPAFAAPPLVRKGPLDAAKRSEIVEVLRIEPDDILSAEWADNGPGWVLVQLASAEAVLAVDPLRYLDRRVEIGLVGAHPAGHEAAFEIRALFSDATGGIIEDPVTGSLNASVAQCLLADGRATAPYVAAQGTKLGRAGRIHVSEADGDIWIGGETRTLFSGTGSF</sequence>
<dbReference type="AlphaFoldDB" id="A0A3G9G5I6"/>
<dbReference type="PIRSF" id="PIRSF016184">
    <property type="entry name" value="PhzC_PhzF"/>
    <property type="match status" value="1"/>
</dbReference>
<dbReference type="GO" id="GO:0016853">
    <property type="term" value="F:isomerase activity"/>
    <property type="evidence" value="ECO:0007669"/>
    <property type="project" value="TreeGrafter"/>
</dbReference>
<dbReference type="Proteomes" id="UP000278756">
    <property type="component" value="Chromosome 2"/>
</dbReference>